<accession>A0A364JP20</accession>
<dbReference type="InterPro" id="IPR025184">
    <property type="entry name" value="AadA_C"/>
</dbReference>
<dbReference type="SUPFAM" id="SSF81301">
    <property type="entry name" value="Nucleotidyltransferase"/>
    <property type="match status" value="1"/>
</dbReference>
<evidence type="ECO:0000313" key="5">
    <source>
        <dbReference type="Proteomes" id="UP000229523"/>
    </source>
</evidence>
<dbReference type="Pfam" id="PF18765">
    <property type="entry name" value="Polbeta"/>
    <property type="match status" value="1"/>
</dbReference>
<keyword evidence="5" id="KW-1185">Reference proteome</keyword>
<organism evidence="4 5">
    <name type="scientific">Macrococcoides goetzii</name>
    <dbReference type="NCBI Taxonomy" id="1891097"/>
    <lineage>
        <taxon>Bacteria</taxon>
        <taxon>Bacillati</taxon>
        <taxon>Bacillota</taxon>
        <taxon>Bacilli</taxon>
        <taxon>Bacillales</taxon>
        <taxon>Staphylococcaceae</taxon>
        <taxon>Macrococcoides</taxon>
    </lineage>
</organism>
<reference evidence="4 5" key="1">
    <citation type="journal article" date="2018" name="Front. Microbiol.">
        <title>Description and Comparative Genomics of Macrococcus caseolyticus subsp. hominis subsp. nov., Macrococcus goetzii sp. nov., Macrococcus epidermidis sp. nov., and Macrococcus bohemicus sp. nov., Novel Macrococci From Human Clinical Material With Virulence Potential and Suspected Uptake of Foreign DNA by Natural Transformation.</title>
        <authorList>
            <person name="Maslanova I."/>
            <person name="Wertheimer Z."/>
            <person name="Sedlacek I."/>
            <person name="Svec P."/>
            <person name="Indrakova A."/>
            <person name="Kovarovic V."/>
            <person name="Schumann P."/>
            <person name="Sproer C."/>
            <person name="Kralova S."/>
            <person name="Sedo O."/>
            <person name="Kristofova L."/>
            <person name="Vrbovska V."/>
            <person name="Fuzik T."/>
            <person name="Petras P."/>
            <person name="Zdrahal Z."/>
            <person name="Ruzickova V."/>
            <person name="Doskar J."/>
            <person name="Pantucek R."/>
        </authorList>
    </citation>
    <scope>NUCLEOTIDE SEQUENCE [LARGE SCALE GENOMIC DNA]</scope>
    <source>
        <strain evidence="4 5">CCM 4927</strain>
    </source>
</reference>
<evidence type="ECO:0000256" key="1">
    <source>
        <dbReference type="ARBA" id="ARBA00022679"/>
    </source>
</evidence>
<gene>
    <name evidence="4" type="ORF">BFS35_003030</name>
</gene>
<protein>
    <submittedName>
        <fullName evidence="4">DUF4111 domain-containing protein</fullName>
    </submittedName>
</protein>
<dbReference type="InterPro" id="IPR043519">
    <property type="entry name" value="NT_sf"/>
</dbReference>
<evidence type="ECO:0000313" key="4">
    <source>
        <dbReference type="EMBL" id="RAI82675.1"/>
    </source>
</evidence>
<feature type="domain" description="Adenylyltransferase AadA C-terminal" evidence="2">
    <location>
        <begin position="153"/>
        <end position="245"/>
    </location>
</feature>
<sequence length="252" mass="29884">MIHMSNIIENYIETVRIGINDILPDELLGIYIHGSYAQGTFKWERSYIDMIVLINKSLSVKQKEDLLNLFITLKDKGPKKEIEISFLNIHKLFEESHPYSYEFHYSPYWYKYFEENKWQVTTNKEKLDPDLASHIMNLSVQGIVVCGPEIKDVFPVISEQEFIDSLIYDESDAPLNNVDTIMNLCRSYYFHEKGELISKLEGLNWMKNNKSDFNELLNLVYELYDNNQNLIPDKYLQEAKNFKDYIDYLKQE</sequence>
<feature type="domain" description="Polymerase beta nucleotidyltransferase" evidence="3">
    <location>
        <begin position="26"/>
        <end position="90"/>
    </location>
</feature>
<name>A0A364JP20_9STAP</name>
<dbReference type="Gene3D" id="3.30.460.10">
    <property type="entry name" value="Beta Polymerase, domain 2"/>
    <property type="match status" value="1"/>
</dbReference>
<proteinExistence type="predicted"/>
<evidence type="ECO:0000259" key="2">
    <source>
        <dbReference type="Pfam" id="PF13427"/>
    </source>
</evidence>
<comment type="caution">
    <text evidence="4">The sequence shown here is derived from an EMBL/GenBank/DDBJ whole genome shotgun (WGS) entry which is preliminary data.</text>
</comment>
<dbReference type="InterPro" id="IPR041633">
    <property type="entry name" value="Polbeta"/>
</dbReference>
<dbReference type="Pfam" id="PF13427">
    <property type="entry name" value="AadA_C"/>
    <property type="match status" value="1"/>
</dbReference>
<dbReference type="AlphaFoldDB" id="A0A364JP20"/>
<dbReference type="GO" id="GO:0016740">
    <property type="term" value="F:transferase activity"/>
    <property type="evidence" value="ECO:0007669"/>
    <property type="project" value="UniProtKB-KW"/>
</dbReference>
<keyword evidence="1" id="KW-0808">Transferase</keyword>
<dbReference type="EMBL" id="MJBI02000001">
    <property type="protein sequence ID" value="RAI82675.1"/>
    <property type="molecule type" value="Genomic_DNA"/>
</dbReference>
<dbReference type="Proteomes" id="UP000229523">
    <property type="component" value="Unassembled WGS sequence"/>
</dbReference>
<evidence type="ECO:0000259" key="3">
    <source>
        <dbReference type="Pfam" id="PF18765"/>
    </source>
</evidence>